<organism evidence="3 4">
    <name type="scientific">Planococcus salinus</name>
    <dbReference type="NCBI Taxonomy" id="1848460"/>
    <lineage>
        <taxon>Bacteria</taxon>
        <taxon>Bacillati</taxon>
        <taxon>Bacillota</taxon>
        <taxon>Bacilli</taxon>
        <taxon>Bacillales</taxon>
        <taxon>Caryophanaceae</taxon>
        <taxon>Planococcus</taxon>
    </lineage>
</organism>
<gene>
    <name evidence="3" type="ORF">EEX84_05395</name>
</gene>
<dbReference type="OrthoDB" id="2428238at2"/>
<feature type="transmembrane region" description="Helical" evidence="2">
    <location>
        <begin position="56"/>
        <end position="77"/>
    </location>
</feature>
<sequence length="84" mass="9127">MADWRQRIKTISSTKGDSAPESAKRTGIGCLTTFVLIVSILTFLITFGLFQSGSWGMAFFSAVFAVLSIATLVILLLPQKTNKL</sequence>
<proteinExistence type="predicted"/>
<keyword evidence="2" id="KW-0812">Transmembrane</keyword>
<keyword evidence="4" id="KW-1185">Reference proteome</keyword>
<keyword evidence="2" id="KW-1133">Transmembrane helix</keyword>
<dbReference type="InterPro" id="IPR036259">
    <property type="entry name" value="MFS_trans_sf"/>
</dbReference>
<accession>A0A3M8PA51</accession>
<dbReference type="RefSeq" id="WP_123164582.1">
    <property type="nucleotide sequence ID" value="NZ_RIAX01000003.1"/>
</dbReference>
<protein>
    <submittedName>
        <fullName evidence="3">Uncharacterized protein</fullName>
    </submittedName>
</protein>
<comment type="caution">
    <text evidence="3">The sequence shown here is derived from an EMBL/GenBank/DDBJ whole genome shotgun (WGS) entry which is preliminary data.</text>
</comment>
<evidence type="ECO:0000256" key="1">
    <source>
        <dbReference type="SAM" id="MobiDB-lite"/>
    </source>
</evidence>
<keyword evidence="2" id="KW-0472">Membrane</keyword>
<feature type="region of interest" description="Disordered" evidence="1">
    <location>
        <begin position="1"/>
        <end position="24"/>
    </location>
</feature>
<evidence type="ECO:0000313" key="3">
    <source>
        <dbReference type="EMBL" id="RNF40074.1"/>
    </source>
</evidence>
<evidence type="ECO:0000313" key="4">
    <source>
        <dbReference type="Proteomes" id="UP000275473"/>
    </source>
</evidence>
<evidence type="ECO:0000256" key="2">
    <source>
        <dbReference type="SAM" id="Phobius"/>
    </source>
</evidence>
<dbReference type="Proteomes" id="UP000275473">
    <property type="component" value="Unassembled WGS sequence"/>
</dbReference>
<feature type="transmembrane region" description="Helical" evidence="2">
    <location>
        <begin position="28"/>
        <end position="50"/>
    </location>
</feature>
<reference evidence="3 4" key="1">
    <citation type="journal article" date="2018" name="Int. J. Syst. Evol. Microbiol.">
        <title>Planococcus salinus sp. nov., a moderately halophilic bacterium isolated from a saline-alkali soil.</title>
        <authorList>
            <person name="Gan L."/>
        </authorList>
    </citation>
    <scope>NUCLEOTIDE SEQUENCE [LARGE SCALE GENOMIC DNA]</scope>
    <source>
        <strain evidence="3 4">LCB217</strain>
    </source>
</reference>
<name>A0A3M8PA51_9BACL</name>
<dbReference type="AlphaFoldDB" id="A0A3M8PA51"/>
<dbReference type="EMBL" id="RIAX01000003">
    <property type="protein sequence ID" value="RNF40074.1"/>
    <property type="molecule type" value="Genomic_DNA"/>
</dbReference>
<dbReference type="SUPFAM" id="SSF103473">
    <property type="entry name" value="MFS general substrate transporter"/>
    <property type="match status" value="1"/>
</dbReference>